<dbReference type="SUPFAM" id="SSF100895">
    <property type="entry name" value="Kazal-type serine protease inhibitors"/>
    <property type="match status" value="1"/>
</dbReference>
<dbReference type="GO" id="GO:0005615">
    <property type="term" value="C:extracellular space"/>
    <property type="evidence" value="ECO:0007669"/>
    <property type="project" value="TreeGrafter"/>
</dbReference>
<dbReference type="InterPro" id="IPR007110">
    <property type="entry name" value="Ig-like_dom"/>
</dbReference>
<dbReference type="AlphaFoldDB" id="A0A6P8N6E1"/>
<organism evidence="9 10">
    <name type="scientific">Geotrypetes seraphini</name>
    <name type="common">Gaboon caecilian</name>
    <name type="synonym">Caecilia seraphini</name>
    <dbReference type="NCBI Taxonomy" id="260995"/>
    <lineage>
        <taxon>Eukaryota</taxon>
        <taxon>Metazoa</taxon>
        <taxon>Chordata</taxon>
        <taxon>Craniata</taxon>
        <taxon>Vertebrata</taxon>
        <taxon>Euteleostomi</taxon>
        <taxon>Amphibia</taxon>
        <taxon>Gymnophiona</taxon>
        <taxon>Geotrypetes</taxon>
    </lineage>
</organism>
<proteinExistence type="predicted"/>
<dbReference type="Gene3D" id="2.60.40.10">
    <property type="entry name" value="Immunoglobulins"/>
    <property type="match status" value="1"/>
</dbReference>
<dbReference type="GO" id="GO:0001558">
    <property type="term" value="P:regulation of cell growth"/>
    <property type="evidence" value="ECO:0007669"/>
    <property type="project" value="InterPro"/>
</dbReference>
<comment type="subcellular location">
    <subcellularLocation>
        <location evidence="1">Secreted</location>
    </subcellularLocation>
</comment>
<dbReference type="GO" id="GO:0009966">
    <property type="term" value="P:regulation of signal transduction"/>
    <property type="evidence" value="ECO:0007669"/>
    <property type="project" value="TreeGrafter"/>
</dbReference>
<dbReference type="RefSeq" id="XP_033771077.1">
    <property type="nucleotide sequence ID" value="XM_033915186.1"/>
</dbReference>
<dbReference type="Proteomes" id="UP000515159">
    <property type="component" value="Chromosome 1"/>
</dbReference>
<dbReference type="PROSITE" id="PS51323">
    <property type="entry name" value="IGFBP_N_2"/>
    <property type="match status" value="1"/>
</dbReference>
<dbReference type="Pfam" id="PF00219">
    <property type="entry name" value="IGFBP"/>
    <property type="match status" value="1"/>
</dbReference>
<dbReference type="CDD" id="cd00104">
    <property type="entry name" value="KAZAL_FS"/>
    <property type="match status" value="1"/>
</dbReference>
<evidence type="ECO:0000259" key="8">
    <source>
        <dbReference type="PROSITE" id="PS51465"/>
    </source>
</evidence>
<dbReference type="InterPro" id="IPR011390">
    <property type="entry name" value="IGFBP_rP_mac25"/>
</dbReference>
<evidence type="ECO:0000256" key="2">
    <source>
        <dbReference type="ARBA" id="ARBA00022525"/>
    </source>
</evidence>
<dbReference type="CTD" id="3490"/>
<name>A0A6P8N6E1_GEOSA</name>
<dbReference type="SMART" id="SM00280">
    <property type="entry name" value="KAZAL"/>
    <property type="match status" value="1"/>
</dbReference>
<sequence length="227" mass="24052">MKRLSSLLLLLPSLFWVSGWAAKDPRPRVCGQCLRAQCAPLPAEGCKLGAVLDSCGCCALCAAGEGEACAARGARCAAGSECLRSGGSSACVCKSRQPVCGSDGVTYPSSCALRAANLRGKSGVRQFSKGPCKRAPSIVTPPKDVWNISGAQIYLSCEVIGIPTPILTWNKRAPLTILGPLIRPWLQASYQAPLISTDRQEIFADRRLKNTALDRLSHCPHASGHSF</sequence>
<reference evidence="10" key="1">
    <citation type="submission" date="2025-08" db="UniProtKB">
        <authorList>
            <consortium name="RefSeq"/>
        </authorList>
    </citation>
    <scope>IDENTIFICATION</scope>
</reference>
<dbReference type="GO" id="GO:0005520">
    <property type="term" value="F:insulin-like growth factor binding"/>
    <property type="evidence" value="ECO:0007669"/>
    <property type="project" value="InterPro"/>
</dbReference>
<dbReference type="PANTHER" id="PTHR14186:SF19">
    <property type="entry name" value="INSULIN-LIKE GROWTH FACTOR-BINDING PROTEIN 7"/>
    <property type="match status" value="1"/>
</dbReference>
<evidence type="ECO:0000259" key="6">
    <source>
        <dbReference type="PROSITE" id="PS50835"/>
    </source>
</evidence>
<dbReference type="PROSITE" id="PS51465">
    <property type="entry name" value="KAZAL_2"/>
    <property type="match status" value="1"/>
</dbReference>
<keyword evidence="9" id="KW-1185">Reference proteome</keyword>
<dbReference type="Gene3D" id="4.10.40.20">
    <property type="match status" value="1"/>
</dbReference>
<feature type="domain" description="Kazal-like" evidence="8">
    <location>
        <begin position="77"/>
        <end position="134"/>
    </location>
</feature>
<feature type="signal peptide" evidence="5">
    <location>
        <begin position="1"/>
        <end position="21"/>
    </location>
</feature>
<keyword evidence="4" id="KW-0393">Immunoglobulin domain</keyword>
<dbReference type="PANTHER" id="PTHR14186">
    <property type="entry name" value="INSULIN-LIKE GROWTH FACTOR BINDING PROTEIN-RELATED"/>
    <property type="match status" value="1"/>
</dbReference>
<evidence type="ECO:0000256" key="3">
    <source>
        <dbReference type="ARBA" id="ARBA00022729"/>
    </source>
</evidence>
<dbReference type="SUPFAM" id="SSF48726">
    <property type="entry name" value="Immunoglobulin"/>
    <property type="match status" value="1"/>
</dbReference>
<evidence type="ECO:0000259" key="7">
    <source>
        <dbReference type="PROSITE" id="PS51323"/>
    </source>
</evidence>
<dbReference type="GeneID" id="117345921"/>
<dbReference type="PROSITE" id="PS50835">
    <property type="entry name" value="IG_LIKE"/>
    <property type="match status" value="1"/>
</dbReference>
<feature type="domain" description="Ig-like" evidence="6">
    <location>
        <begin position="136"/>
        <end position="171"/>
    </location>
</feature>
<dbReference type="InterPro" id="IPR002350">
    <property type="entry name" value="Kazal_dom"/>
</dbReference>
<evidence type="ECO:0000313" key="10">
    <source>
        <dbReference type="RefSeq" id="XP_033771077.1"/>
    </source>
</evidence>
<dbReference type="InterPro" id="IPR013783">
    <property type="entry name" value="Ig-like_fold"/>
</dbReference>
<dbReference type="Gene3D" id="3.30.60.30">
    <property type="match status" value="1"/>
</dbReference>
<evidence type="ECO:0000256" key="4">
    <source>
        <dbReference type="ARBA" id="ARBA00023319"/>
    </source>
</evidence>
<dbReference type="InterPro" id="IPR036058">
    <property type="entry name" value="Kazal_dom_sf"/>
</dbReference>
<gene>
    <name evidence="10" type="primary">IGFBP7</name>
</gene>
<feature type="chain" id="PRO_5027700112" evidence="5">
    <location>
        <begin position="22"/>
        <end position="227"/>
    </location>
</feature>
<protein>
    <submittedName>
        <fullName evidence="10">Insulin-like growth factor-binding protein 7 isoform X2</fullName>
    </submittedName>
</protein>
<dbReference type="SMART" id="SM00121">
    <property type="entry name" value="IB"/>
    <property type="match status" value="1"/>
</dbReference>
<keyword evidence="3 5" id="KW-0732">Signal</keyword>
<dbReference type="Pfam" id="PF07648">
    <property type="entry name" value="Kazal_2"/>
    <property type="match status" value="1"/>
</dbReference>
<evidence type="ECO:0000256" key="1">
    <source>
        <dbReference type="ARBA" id="ARBA00004613"/>
    </source>
</evidence>
<dbReference type="InterPro" id="IPR000867">
    <property type="entry name" value="IGFBP-like"/>
</dbReference>
<evidence type="ECO:0000256" key="5">
    <source>
        <dbReference type="SAM" id="SignalP"/>
    </source>
</evidence>
<evidence type="ECO:0000313" key="9">
    <source>
        <dbReference type="Proteomes" id="UP000515159"/>
    </source>
</evidence>
<accession>A0A6P8N6E1</accession>
<dbReference type="InterPro" id="IPR036179">
    <property type="entry name" value="Ig-like_dom_sf"/>
</dbReference>
<keyword evidence="2" id="KW-0964">Secreted</keyword>
<feature type="domain" description="IGFBP N-terminal" evidence="7">
    <location>
        <begin position="26"/>
        <end position="94"/>
    </location>
</feature>